<keyword evidence="5" id="KW-1185">Reference proteome</keyword>
<dbReference type="Gene3D" id="3.90.770.10">
    <property type="entry name" value="3-hydroxy-3-methylglutaryl-coenzyme A Reductase, Chain A, domain 2"/>
    <property type="match status" value="2"/>
</dbReference>
<comment type="caution">
    <text evidence="4">The sequence shown here is derived from an EMBL/GenBank/DDBJ whole genome shotgun (WGS) entry which is preliminary data.</text>
</comment>
<accession>A0A261F5Y5</accession>
<comment type="pathway">
    <text evidence="3">Metabolic intermediate metabolism; (R)-mevalonate degradation; (S)-3-hydroxy-3-methylglutaryl-CoA from (R)-mevalonate: step 1/1.</text>
</comment>
<dbReference type="SUPFAM" id="SSF56542">
    <property type="entry name" value="Substrate-binding domain of HMG-CoA reductase"/>
    <property type="match status" value="1"/>
</dbReference>
<dbReference type="EC" id="1.1.1.88" evidence="3"/>
<proteinExistence type="inferred from homology"/>
<dbReference type="PANTHER" id="PTHR10572:SF24">
    <property type="entry name" value="3-HYDROXY-3-METHYLGLUTARYL-COENZYME A REDUCTASE"/>
    <property type="match status" value="1"/>
</dbReference>
<name>A0A261F5Y5_9BIFI</name>
<dbReference type="Pfam" id="PF00368">
    <property type="entry name" value="HMG-CoA_red"/>
    <property type="match status" value="1"/>
</dbReference>
<dbReference type="Proteomes" id="UP000243657">
    <property type="component" value="Unassembled WGS sequence"/>
</dbReference>
<dbReference type="PANTHER" id="PTHR10572">
    <property type="entry name" value="3-HYDROXY-3-METHYLGLUTARYL-COENZYME A REDUCTASE"/>
    <property type="match status" value="1"/>
</dbReference>
<protein>
    <recommendedName>
        <fullName evidence="3">3-hydroxy-3-methylglutaryl coenzyme A reductase</fullName>
        <shortName evidence="3">HMG-CoA reductase</shortName>
        <ecNumber evidence="3">1.1.1.88</ecNumber>
    </recommendedName>
</protein>
<dbReference type="InterPro" id="IPR009023">
    <property type="entry name" value="HMG_CoA_Rdtase_NAD(P)-bd_sf"/>
</dbReference>
<dbReference type="InterPro" id="IPR004553">
    <property type="entry name" value="HMG_CoA_Rdtase_bac-typ"/>
</dbReference>
<gene>
    <name evidence="4" type="ORF">ALMA_0494</name>
</gene>
<dbReference type="PROSITE" id="PS50065">
    <property type="entry name" value="HMG_COA_REDUCTASE_4"/>
    <property type="match status" value="1"/>
</dbReference>
<keyword evidence="2 3" id="KW-0560">Oxidoreductase</keyword>
<dbReference type="InterPro" id="IPR002202">
    <property type="entry name" value="HMG_CoA_Rdtase"/>
</dbReference>
<dbReference type="GO" id="GO:0140643">
    <property type="term" value="F:hydroxymethylglutaryl-CoA reductase (NADH) activity"/>
    <property type="evidence" value="ECO:0007669"/>
    <property type="project" value="UniProtKB-EC"/>
</dbReference>
<evidence type="ECO:0000256" key="3">
    <source>
        <dbReference type="RuleBase" id="RU361219"/>
    </source>
</evidence>
<dbReference type="InterPro" id="IPR023074">
    <property type="entry name" value="HMG_CoA_Rdtase_cat_sf"/>
</dbReference>
<evidence type="ECO:0000313" key="5">
    <source>
        <dbReference type="Proteomes" id="UP000243657"/>
    </source>
</evidence>
<evidence type="ECO:0000313" key="4">
    <source>
        <dbReference type="EMBL" id="OZG54547.1"/>
    </source>
</evidence>
<reference evidence="4 5" key="1">
    <citation type="journal article" date="2017" name="BMC Genomics">
        <title>Comparative genomic and phylogenomic analyses of the Bifidobacteriaceae family.</title>
        <authorList>
            <person name="Lugli G.A."/>
            <person name="Milani C."/>
            <person name="Turroni F."/>
            <person name="Duranti S."/>
            <person name="Mancabelli L."/>
            <person name="Mangifesta M."/>
            <person name="Ferrario C."/>
            <person name="Modesto M."/>
            <person name="Mattarelli P."/>
            <person name="Jiri K."/>
            <person name="van Sinderen D."/>
            <person name="Ventura M."/>
        </authorList>
    </citation>
    <scope>NUCLEOTIDE SEQUENCE [LARGE SCALE GENOMIC DNA]</scope>
    <source>
        <strain evidence="4 5">DSM 24762</strain>
    </source>
</reference>
<evidence type="ECO:0000256" key="2">
    <source>
        <dbReference type="ARBA" id="ARBA00023002"/>
    </source>
</evidence>
<dbReference type="Gene3D" id="1.10.8.660">
    <property type="match status" value="1"/>
</dbReference>
<dbReference type="GO" id="GO:0004420">
    <property type="term" value="F:hydroxymethylglutaryl-CoA reductase (NADPH) activity"/>
    <property type="evidence" value="ECO:0007669"/>
    <property type="project" value="InterPro"/>
</dbReference>
<dbReference type="EMBL" id="MWWT01000004">
    <property type="protein sequence ID" value="OZG54547.1"/>
    <property type="molecule type" value="Genomic_DNA"/>
</dbReference>
<keyword evidence="3" id="KW-0520">NAD</keyword>
<dbReference type="UniPathway" id="UPA00257">
    <property type="reaction ID" value="UER00367"/>
</dbReference>
<dbReference type="SUPFAM" id="SSF55035">
    <property type="entry name" value="NAD-binding domain of HMG-CoA reductase"/>
    <property type="match status" value="1"/>
</dbReference>
<sequence length="435" mass="45806">MAARKFYQLSAAERLDVLREQGVLGGSEEYEAFARAQSHGILEPDVAGHLIENQISQYALPLGVVPGLRVNGREYTVPLVVEEASVVAAASNGARMTARAGIHAESEPHRVLGEVVFLSDDVSADYAQEVIVSRETFLFARAEEALPSMHARGGGLESLEVRATPDGRFTRILLTINPCDAMGANAVNTISEALRAVFEDWFGAQALVAILSNAGDDSVTTAEVELEPVDVAVRGMDPQALVERIALLSELSQSDYLRAVTHNKGIMNGISSAVLASGNDTRALEASVHAFAAHSGPYDGSYQPLSTWTVLDNGHLFGRIRLPLQVGIVGGAASSIPLAKAARAMGAYGSITEFKNVLAALGLVQNLSAIRALAGPGIQAGHMNLQMNALAIAAGASGGQIERIAAQLRALPASERTAARARELVAQDEQSENGD</sequence>
<dbReference type="GO" id="GO:0015936">
    <property type="term" value="P:coenzyme A metabolic process"/>
    <property type="evidence" value="ECO:0007669"/>
    <property type="project" value="InterPro"/>
</dbReference>
<dbReference type="RefSeq" id="WP_094726258.1">
    <property type="nucleotide sequence ID" value="NZ_JBHLWS010000005.1"/>
</dbReference>
<comment type="similarity">
    <text evidence="1 3">Belongs to the HMG-CoA reductase family.</text>
</comment>
<dbReference type="InterPro" id="IPR009029">
    <property type="entry name" value="HMG_CoA_Rdtase_sub-bd_dom_sf"/>
</dbReference>
<evidence type="ECO:0000256" key="1">
    <source>
        <dbReference type="ARBA" id="ARBA00007661"/>
    </source>
</evidence>
<dbReference type="NCBIfam" id="TIGR00532">
    <property type="entry name" value="HMG_CoA_R_NAD"/>
    <property type="match status" value="1"/>
</dbReference>
<organism evidence="4 5">
    <name type="scientific">Alloscardovia macacae</name>
    <dbReference type="NCBI Taxonomy" id="1160091"/>
    <lineage>
        <taxon>Bacteria</taxon>
        <taxon>Bacillati</taxon>
        <taxon>Actinomycetota</taxon>
        <taxon>Actinomycetes</taxon>
        <taxon>Bifidobacteriales</taxon>
        <taxon>Bifidobacteriaceae</taxon>
        <taxon>Alloscardovia</taxon>
    </lineage>
</organism>
<dbReference type="AlphaFoldDB" id="A0A261F5Y5"/>
<comment type="catalytic activity">
    <reaction evidence="3">
        <text>(R)-mevalonate + 2 NAD(+) + CoA = (3S)-3-hydroxy-3-methylglutaryl-CoA + 2 NADH + 2 H(+)</text>
        <dbReference type="Rhea" id="RHEA:14833"/>
        <dbReference type="ChEBI" id="CHEBI:15378"/>
        <dbReference type="ChEBI" id="CHEBI:36464"/>
        <dbReference type="ChEBI" id="CHEBI:43074"/>
        <dbReference type="ChEBI" id="CHEBI:57287"/>
        <dbReference type="ChEBI" id="CHEBI:57540"/>
        <dbReference type="ChEBI" id="CHEBI:57945"/>
        <dbReference type="EC" id="1.1.1.88"/>
    </reaction>
</comment>